<protein>
    <submittedName>
        <fullName evidence="1">Uncharacterized protein</fullName>
    </submittedName>
</protein>
<dbReference type="Proteomes" id="UP000018144">
    <property type="component" value="Unassembled WGS sequence"/>
</dbReference>
<dbReference type="EMBL" id="HF935383">
    <property type="protein sequence ID" value="CCX07937.1"/>
    <property type="molecule type" value="Genomic_DNA"/>
</dbReference>
<keyword evidence="2" id="KW-1185">Reference proteome</keyword>
<name>U4LC93_PYROM</name>
<proteinExistence type="predicted"/>
<reference evidence="1 2" key="1">
    <citation type="journal article" date="2013" name="PLoS Genet.">
        <title>The genome and development-dependent transcriptomes of Pyronema confluens: a window into fungal evolution.</title>
        <authorList>
            <person name="Traeger S."/>
            <person name="Altegoer F."/>
            <person name="Freitag M."/>
            <person name="Gabaldon T."/>
            <person name="Kempken F."/>
            <person name="Kumar A."/>
            <person name="Marcet-Houben M."/>
            <person name="Poggeler S."/>
            <person name="Stajich J.E."/>
            <person name="Nowrousian M."/>
        </authorList>
    </citation>
    <scope>NUCLEOTIDE SEQUENCE [LARGE SCALE GENOMIC DNA]</scope>
    <source>
        <strain evidence="2">CBS 100304</strain>
        <tissue evidence="1">Vegetative mycelium</tissue>
    </source>
</reference>
<sequence length="17" mass="1864">MMLVICYIQLQGAPQVG</sequence>
<accession>U4LC93</accession>
<dbReference type="AlphaFoldDB" id="U4LC93"/>
<organism evidence="1 2">
    <name type="scientific">Pyronema omphalodes (strain CBS 100304)</name>
    <name type="common">Pyronema confluens</name>
    <dbReference type="NCBI Taxonomy" id="1076935"/>
    <lineage>
        <taxon>Eukaryota</taxon>
        <taxon>Fungi</taxon>
        <taxon>Dikarya</taxon>
        <taxon>Ascomycota</taxon>
        <taxon>Pezizomycotina</taxon>
        <taxon>Pezizomycetes</taxon>
        <taxon>Pezizales</taxon>
        <taxon>Pyronemataceae</taxon>
        <taxon>Pyronema</taxon>
    </lineage>
</organism>
<evidence type="ECO:0000313" key="1">
    <source>
        <dbReference type="EMBL" id="CCX07937.1"/>
    </source>
</evidence>
<evidence type="ECO:0000313" key="2">
    <source>
        <dbReference type="Proteomes" id="UP000018144"/>
    </source>
</evidence>
<gene>
    <name evidence="1" type="ORF">PCON_07526</name>
</gene>